<keyword evidence="4" id="KW-0010">Activator</keyword>
<dbReference type="PANTHER" id="PTHR31839">
    <property type="entry name" value="DEHYDRATION-RESPONSIVE ELEMENT-BINDING PROTEIN 1D"/>
    <property type="match status" value="1"/>
</dbReference>
<dbReference type="SUPFAM" id="SSF54171">
    <property type="entry name" value="DNA-binding domain"/>
    <property type="match status" value="1"/>
</dbReference>
<dbReference type="AlphaFoldDB" id="A0AAV8TY33"/>
<evidence type="ECO:0000259" key="9">
    <source>
        <dbReference type="PROSITE" id="PS51032"/>
    </source>
</evidence>
<feature type="region of interest" description="Disordered" evidence="8">
    <location>
        <begin position="211"/>
        <end position="234"/>
    </location>
</feature>
<gene>
    <name evidence="10" type="ORF">K2173_026628</name>
</gene>
<dbReference type="PROSITE" id="PS51032">
    <property type="entry name" value="AP2_ERF"/>
    <property type="match status" value="1"/>
</dbReference>
<dbReference type="InterPro" id="IPR016177">
    <property type="entry name" value="DNA-bd_dom_sf"/>
</dbReference>
<comment type="caution">
    <text evidence="10">The sequence shown here is derived from an EMBL/GenBank/DDBJ whole genome shotgun (WGS) entry which is preliminary data.</text>
</comment>
<feature type="compositionally biased region" description="Low complexity" evidence="8">
    <location>
        <begin position="13"/>
        <end position="29"/>
    </location>
</feature>
<feature type="compositionally biased region" description="Low complexity" evidence="8">
    <location>
        <begin position="36"/>
        <end position="45"/>
    </location>
</feature>
<name>A0AAV8TY33_9ROSI</name>
<evidence type="ECO:0000256" key="3">
    <source>
        <dbReference type="ARBA" id="ARBA00023125"/>
    </source>
</evidence>
<keyword evidence="3" id="KW-0238">DNA-binding</keyword>
<dbReference type="GO" id="GO:0003677">
    <property type="term" value="F:DNA binding"/>
    <property type="evidence" value="ECO:0007669"/>
    <property type="project" value="UniProtKB-KW"/>
</dbReference>
<dbReference type="GO" id="GO:0003700">
    <property type="term" value="F:DNA-binding transcription factor activity"/>
    <property type="evidence" value="ECO:0007669"/>
    <property type="project" value="InterPro"/>
</dbReference>
<dbReference type="Gene3D" id="3.30.730.10">
    <property type="entry name" value="AP2/ERF domain"/>
    <property type="match status" value="1"/>
</dbReference>
<feature type="region of interest" description="Disordered" evidence="8">
    <location>
        <begin position="1"/>
        <end position="66"/>
    </location>
</feature>
<feature type="domain" description="AP2/ERF" evidence="9">
    <location>
        <begin position="50"/>
        <end position="123"/>
    </location>
</feature>
<accession>A0AAV8TY33</accession>
<comment type="subcellular location">
    <subcellularLocation>
        <location evidence="1">Nucleus</location>
    </subcellularLocation>
</comment>
<keyword evidence="5" id="KW-0804">Transcription</keyword>
<evidence type="ECO:0000256" key="1">
    <source>
        <dbReference type="ARBA" id="ARBA00004123"/>
    </source>
</evidence>
<keyword evidence="11" id="KW-1185">Reference proteome</keyword>
<reference evidence="10 11" key="1">
    <citation type="submission" date="2021-09" db="EMBL/GenBank/DDBJ databases">
        <title>Genomic insights and catalytic innovation underlie evolution of tropane alkaloids biosynthesis.</title>
        <authorList>
            <person name="Wang Y.-J."/>
            <person name="Tian T."/>
            <person name="Huang J.-P."/>
            <person name="Huang S.-X."/>
        </authorList>
    </citation>
    <scope>NUCLEOTIDE SEQUENCE [LARGE SCALE GENOMIC DNA]</scope>
    <source>
        <strain evidence="10">KIB-2018</strain>
        <tissue evidence="10">Leaf</tissue>
    </source>
</reference>
<comment type="similarity">
    <text evidence="7">Belongs to the AP2/ERF transcription factor family. ERF subfamily.</text>
</comment>
<dbReference type="Proteomes" id="UP001159364">
    <property type="component" value="Linkage Group LG02"/>
</dbReference>
<keyword evidence="2" id="KW-0805">Transcription regulation</keyword>
<evidence type="ECO:0000256" key="8">
    <source>
        <dbReference type="SAM" id="MobiDB-lite"/>
    </source>
</evidence>
<dbReference type="CDD" id="cd00018">
    <property type="entry name" value="AP2"/>
    <property type="match status" value="1"/>
</dbReference>
<evidence type="ECO:0000256" key="5">
    <source>
        <dbReference type="ARBA" id="ARBA00023163"/>
    </source>
</evidence>
<dbReference type="SMART" id="SM00380">
    <property type="entry name" value="AP2"/>
    <property type="match status" value="1"/>
</dbReference>
<evidence type="ECO:0000256" key="2">
    <source>
        <dbReference type="ARBA" id="ARBA00023015"/>
    </source>
</evidence>
<evidence type="ECO:0000256" key="7">
    <source>
        <dbReference type="ARBA" id="ARBA00024343"/>
    </source>
</evidence>
<evidence type="ECO:0000256" key="6">
    <source>
        <dbReference type="ARBA" id="ARBA00023242"/>
    </source>
</evidence>
<dbReference type="EMBL" id="JAIWQS010000002">
    <property type="protein sequence ID" value="KAJ8771451.1"/>
    <property type="molecule type" value="Genomic_DNA"/>
</dbReference>
<proteinExistence type="inferred from homology"/>
<evidence type="ECO:0000313" key="11">
    <source>
        <dbReference type="Proteomes" id="UP001159364"/>
    </source>
</evidence>
<evidence type="ECO:0000313" key="10">
    <source>
        <dbReference type="EMBL" id="KAJ8771451.1"/>
    </source>
</evidence>
<keyword evidence="6" id="KW-0539">Nucleus</keyword>
<dbReference type="InterPro" id="IPR036955">
    <property type="entry name" value="AP2/ERF_dom_sf"/>
</dbReference>
<dbReference type="Pfam" id="PF00847">
    <property type="entry name" value="AP2"/>
    <property type="match status" value="1"/>
</dbReference>
<dbReference type="InterPro" id="IPR001471">
    <property type="entry name" value="AP2/ERF_dom"/>
</dbReference>
<organism evidence="10 11">
    <name type="scientific">Erythroxylum novogranatense</name>
    <dbReference type="NCBI Taxonomy" id="1862640"/>
    <lineage>
        <taxon>Eukaryota</taxon>
        <taxon>Viridiplantae</taxon>
        <taxon>Streptophyta</taxon>
        <taxon>Embryophyta</taxon>
        <taxon>Tracheophyta</taxon>
        <taxon>Spermatophyta</taxon>
        <taxon>Magnoliopsida</taxon>
        <taxon>eudicotyledons</taxon>
        <taxon>Gunneridae</taxon>
        <taxon>Pentapetalae</taxon>
        <taxon>rosids</taxon>
        <taxon>fabids</taxon>
        <taxon>Malpighiales</taxon>
        <taxon>Erythroxylaceae</taxon>
        <taxon>Erythroxylum</taxon>
    </lineage>
</organism>
<dbReference type="InterPro" id="IPR045277">
    <property type="entry name" value="DRE1A-I"/>
</dbReference>
<protein>
    <recommendedName>
        <fullName evidence="9">AP2/ERF domain-containing protein</fullName>
    </recommendedName>
</protein>
<sequence>MSESDYMANPSSQGGQIPPIQVPQTQPGILPIHDQSPSSTSSNLSPRFGDRTGIKSSGHNINRRHPCYKGIRSRGGKWVSEIRQPRKTTRIWLGTYPTPEMAAAAYDVAAIALKGPETPLNFPESLSSYPIPISTSPSSIRVAASAAAATRLPRSESEVSSDVGRVESEATVRDEIVGGESSGGEFIDEEMLLNMPNLLVDMAGAMMVSPPRINSHSSDDSPGISDAENLWSYQ</sequence>
<evidence type="ECO:0000256" key="4">
    <source>
        <dbReference type="ARBA" id="ARBA00023159"/>
    </source>
</evidence>
<dbReference type="PANTHER" id="PTHR31839:SF85">
    <property type="entry name" value="AP2_ERF DOMAIN-CONTAINING PROTEIN"/>
    <property type="match status" value="1"/>
</dbReference>
<dbReference type="GO" id="GO:0005634">
    <property type="term" value="C:nucleus"/>
    <property type="evidence" value="ECO:0007669"/>
    <property type="project" value="UniProtKB-SubCell"/>
</dbReference>